<dbReference type="InterPro" id="IPR050188">
    <property type="entry name" value="RluA_PseudoU_synthase"/>
</dbReference>
<evidence type="ECO:0000256" key="1">
    <source>
        <dbReference type="ARBA" id="ARBA00010876"/>
    </source>
</evidence>
<dbReference type="Gene3D" id="3.10.290.10">
    <property type="entry name" value="RNA-binding S4 domain"/>
    <property type="match status" value="1"/>
</dbReference>
<dbReference type="CDD" id="cd02869">
    <property type="entry name" value="PseudoU_synth_RluA_like"/>
    <property type="match status" value="1"/>
</dbReference>
<dbReference type="EC" id="5.4.99.23" evidence="4"/>
<evidence type="ECO:0000259" key="3">
    <source>
        <dbReference type="SMART" id="SM00363"/>
    </source>
</evidence>
<dbReference type="PANTHER" id="PTHR21600:SF44">
    <property type="entry name" value="RIBOSOMAL LARGE SUBUNIT PSEUDOURIDINE SYNTHASE D"/>
    <property type="match status" value="1"/>
</dbReference>
<keyword evidence="2 4" id="KW-0413">Isomerase</keyword>
<dbReference type="Pfam" id="PF01479">
    <property type="entry name" value="S4"/>
    <property type="match status" value="1"/>
</dbReference>
<dbReference type="NCBIfam" id="TIGR00005">
    <property type="entry name" value="rluA_subfam"/>
    <property type="match status" value="1"/>
</dbReference>
<name>A0A3B1CKX0_9ZZZZ</name>
<comment type="similarity">
    <text evidence="1">Belongs to the pseudouridine synthase RluA family.</text>
</comment>
<feature type="domain" description="RNA-binding S4" evidence="3">
    <location>
        <begin position="18"/>
        <end position="82"/>
    </location>
</feature>
<dbReference type="InterPro" id="IPR006225">
    <property type="entry name" value="PsdUridine_synth_RluC/D"/>
</dbReference>
<dbReference type="SMART" id="SM00363">
    <property type="entry name" value="S4"/>
    <property type="match status" value="1"/>
</dbReference>
<evidence type="ECO:0000256" key="2">
    <source>
        <dbReference type="ARBA" id="ARBA00023235"/>
    </source>
</evidence>
<dbReference type="SUPFAM" id="SSF55174">
    <property type="entry name" value="Alpha-L RNA-binding motif"/>
    <property type="match status" value="1"/>
</dbReference>
<dbReference type="PROSITE" id="PS50889">
    <property type="entry name" value="S4"/>
    <property type="match status" value="1"/>
</dbReference>
<dbReference type="InterPro" id="IPR006145">
    <property type="entry name" value="PsdUridine_synth_RsuA/RluA"/>
</dbReference>
<organism evidence="4">
    <name type="scientific">hydrothermal vent metagenome</name>
    <dbReference type="NCBI Taxonomy" id="652676"/>
    <lineage>
        <taxon>unclassified sequences</taxon>
        <taxon>metagenomes</taxon>
        <taxon>ecological metagenomes</taxon>
    </lineage>
</organism>
<dbReference type="EMBL" id="UOGF01000024">
    <property type="protein sequence ID" value="VAX27161.1"/>
    <property type="molecule type" value="Genomic_DNA"/>
</dbReference>
<dbReference type="PROSITE" id="PS01129">
    <property type="entry name" value="PSI_RLU"/>
    <property type="match status" value="1"/>
</dbReference>
<dbReference type="InterPro" id="IPR006224">
    <property type="entry name" value="PsdUridine_synth_RluA-like_CS"/>
</dbReference>
<dbReference type="InterPro" id="IPR020103">
    <property type="entry name" value="PsdUridine_synth_cat_dom_sf"/>
</dbReference>
<dbReference type="Pfam" id="PF00849">
    <property type="entry name" value="PseudoU_synth_2"/>
    <property type="match status" value="1"/>
</dbReference>
<dbReference type="GO" id="GO:0003723">
    <property type="term" value="F:RNA binding"/>
    <property type="evidence" value="ECO:0007669"/>
    <property type="project" value="InterPro"/>
</dbReference>
<evidence type="ECO:0000313" key="4">
    <source>
        <dbReference type="EMBL" id="VAX27161.1"/>
    </source>
</evidence>
<reference evidence="4" key="1">
    <citation type="submission" date="2018-06" db="EMBL/GenBank/DDBJ databases">
        <authorList>
            <person name="Zhirakovskaya E."/>
        </authorList>
    </citation>
    <scope>NUCLEOTIDE SEQUENCE</scope>
</reference>
<dbReference type="CDD" id="cd00165">
    <property type="entry name" value="S4"/>
    <property type="match status" value="1"/>
</dbReference>
<gene>
    <name evidence="4" type="ORF">MNBD_NITROSPIRAE01-2046</name>
</gene>
<dbReference type="AlphaFoldDB" id="A0A3B1CKX0"/>
<accession>A0A3B1CKX0</accession>
<dbReference type="InterPro" id="IPR002942">
    <property type="entry name" value="S4_RNA-bd"/>
</dbReference>
<dbReference type="PANTHER" id="PTHR21600">
    <property type="entry name" value="MITOCHONDRIAL RNA PSEUDOURIDINE SYNTHASE"/>
    <property type="match status" value="1"/>
</dbReference>
<dbReference type="InterPro" id="IPR036986">
    <property type="entry name" value="S4_RNA-bd_sf"/>
</dbReference>
<dbReference type="GO" id="GO:0160140">
    <property type="term" value="F:23S rRNA pseudouridine(1911/1915/1917) synthase activity"/>
    <property type="evidence" value="ECO:0007669"/>
    <property type="project" value="UniProtKB-EC"/>
</dbReference>
<dbReference type="Gene3D" id="3.30.2350.10">
    <property type="entry name" value="Pseudouridine synthase"/>
    <property type="match status" value="1"/>
</dbReference>
<protein>
    <submittedName>
        <fullName evidence="4">Ribosomal large subunit pseudouridine synthase D</fullName>
        <ecNumber evidence="4">5.4.99.23</ecNumber>
    </submittedName>
</protein>
<proteinExistence type="inferred from homology"/>
<dbReference type="GO" id="GO:0000455">
    <property type="term" value="P:enzyme-directed rRNA pseudouridine synthesis"/>
    <property type="evidence" value="ECO:0007669"/>
    <property type="project" value="TreeGrafter"/>
</dbReference>
<dbReference type="SUPFAM" id="SSF55120">
    <property type="entry name" value="Pseudouridine synthase"/>
    <property type="match status" value="1"/>
</dbReference>
<sequence>MPIFPTTPIIVPNEKNPERLDLYLIKKGMSLTRSRIQKLIAEEQILLNGKPTRPSYKVKKGDQIDITIPPPTPLELVPEDIPLDILFEDSNLLVLNKAAGMVVHPAPGNYEGTMVHALLYHCKDLTGIGGRERPGIVHRLDKETSGVMVIAKTDDAHRKLSKQFKDHSIDRKYLALVCGKVKKPGKINLAIGRDRIHRKKISARTSSPREAETHYIIKERFKNATLLEVSPQTGRTHQIRVHMAHIGHPIIGDKIYGGKTAKSLGLSAERHMLHAATLGFMHPTSKEKLRFTAPPPPDMAALLEKLHLKGEK</sequence>